<dbReference type="AlphaFoldDB" id="A0A814JMF4"/>
<keyword evidence="1" id="KW-0812">Transmembrane</keyword>
<dbReference type="EMBL" id="CAJNOT010000512">
    <property type="protein sequence ID" value="CAF1006545.1"/>
    <property type="molecule type" value="Genomic_DNA"/>
</dbReference>
<name>A0A814JMF4_9BILA</name>
<dbReference type="OrthoDB" id="10503203at2759"/>
<keyword evidence="1" id="KW-0472">Membrane</keyword>
<dbReference type="Proteomes" id="UP000663889">
    <property type="component" value="Unassembled WGS sequence"/>
</dbReference>
<evidence type="ECO:0000313" key="3">
    <source>
        <dbReference type="EMBL" id="CAF1006545.1"/>
    </source>
</evidence>
<reference evidence="4" key="1">
    <citation type="submission" date="2021-02" db="EMBL/GenBank/DDBJ databases">
        <authorList>
            <person name="Nowell W R."/>
        </authorList>
    </citation>
    <scope>NUCLEOTIDE SEQUENCE</scope>
</reference>
<comment type="caution">
    <text evidence="4">The sequence shown here is derived from an EMBL/GenBank/DDBJ whole genome shotgun (WGS) entry which is preliminary data.</text>
</comment>
<organism evidence="4 5">
    <name type="scientific">Rotaria sordida</name>
    <dbReference type="NCBI Taxonomy" id="392033"/>
    <lineage>
        <taxon>Eukaryota</taxon>
        <taxon>Metazoa</taxon>
        <taxon>Spiralia</taxon>
        <taxon>Gnathifera</taxon>
        <taxon>Rotifera</taxon>
        <taxon>Eurotatoria</taxon>
        <taxon>Bdelloidea</taxon>
        <taxon>Philodinida</taxon>
        <taxon>Philodinidae</taxon>
        <taxon>Rotaria</taxon>
    </lineage>
</organism>
<dbReference type="Proteomes" id="UP000663882">
    <property type="component" value="Unassembled WGS sequence"/>
</dbReference>
<proteinExistence type="predicted"/>
<sequence>MQFHWIAPLALIPFVIGRKVIAFIIAALLVLVSIGSILSILLYNPTIPLNTIEEFSSTTRPSFFYDIYITPWCRISAYAVGLITDIPFFFDETCRDEV</sequence>
<evidence type="ECO:0000256" key="1">
    <source>
        <dbReference type="SAM" id="Phobius"/>
    </source>
</evidence>
<protein>
    <submittedName>
        <fullName evidence="4">Uncharacterized protein</fullName>
    </submittedName>
</protein>
<dbReference type="EMBL" id="CAJNOO010000512">
    <property type="protein sequence ID" value="CAF0965530.1"/>
    <property type="molecule type" value="Genomic_DNA"/>
</dbReference>
<dbReference type="Proteomes" id="UP000663864">
    <property type="component" value="Unassembled WGS sequence"/>
</dbReference>
<evidence type="ECO:0000313" key="4">
    <source>
        <dbReference type="EMBL" id="CAF1039692.1"/>
    </source>
</evidence>
<dbReference type="EMBL" id="CAJNOU010000586">
    <property type="protein sequence ID" value="CAF1039692.1"/>
    <property type="molecule type" value="Genomic_DNA"/>
</dbReference>
<feature type="transmembrane region" description="Helical" evidence="1">
    <location>
        <begin position="20"/>
        <end position="43"/>
    </location>
</feature>
<keyword evidence="1" id="KW-1133">Transmembrane helix</keyword>
<accession>A0A814JMF4</accession>
<evidence type="ECO:0000313" key="2">
    <source>
        <dbReference type="EMBL" id="CAF0965530.1"/>
    </source>
</evidence>
<gene>
    <name evidence="2" type="ORF">RFH988_LOCUS12352</name>
    <name evidence="4" type="ORF">SEV965_LOCUS12760</name>
    <name evidence="3" type="ORF">ZHD862_LOCUS12810</name>
</gene>
<evidence type="ECO:0000313" key="5">
    <source>
        <dbReference type="Proteomes" id="UP000663889"/>
    </source>
</evidence>